<evidence type="ECO:0000259" key="14">
    <source>
        <dbReference type="PROSITE" id="PS50103"/>
    </source>
</evidence>
<keyword evidence="4 11" id="KW-0479">Metal-binding</keyword>
<feature type="region of interest" description="Disordered" evidence="13">
    <location>
        <begin position="17"/>
        <end position="45"/>
    </location>
</feature>
<evidence type="ECO:0000313" key="16">
    <source>
        <dbReference type="Proteomes" id="UP000254866"/>
    </source>
</evidence>
<dbReference type="SMART" id="SM00356">
    <property type="entry name" value="ZnF_C3H1"/>
    <property type="match status" value="5"/>
</dbReference>
<keyword evidence="7 11" id="KW-0862">Zinc</keyword>
<dbReference type="GeneID" id="43601566"/>
<reference evidence="15 16" key="1">
    <citation type="journal article" date="2018" name="IMA Fungus">
        <title>IMA Genome-F 9: Draft genome sequence of Annulohypoxylon stygium, Aspergillus mulundensis, Berkeleyomyces basicola (syn. Thielaviopsis basicola), Ceratocystis smalleyi, two Cercospora beticola strains, Coleophoma cylindrospora, Fusarium fracticaudum, Phialophora cf. hyalina, and Morchella septimelata.</title>
        <authorList>
            <person name="Wingfield B.D."/>
            <person name="Bills G.F."/>
            <person name="Dong Y."/>
            <person name="Huang W."/>
            <person name="Nel W.J."/>
            <person name="Swalarsk-Parry B.S."/>
            <person name="Vaghefi N."/>
            <person name="Wilken P.M."/>
            <person name="An Z."/>
            <person name="de Beer Z.W."/>
            <person name="De Vos L."/>
            <person name="Chen L."/>
            <person name="Duong T.A."/>
            <person name="Gao Y."/>
            <person name="Hammerbacher A."/>
            <person name="Kikkert J.R."/>
            <person name="Li Y."/>
            <person name="Li H."/>
            <person name="Li K."/>
            <person name="Li Q."/>
            <person name="Liu X."/>
            <person name="Ma X."/>
            <person name="Naidoo K."/>
            <person name="Pethybridge S.J."/>
            <person name="Sun J."/>
            <person name="Steenkamp E.T."/>
            <person name="van der Nest M.A."/>
            <person name="van Wyk S."/>
            <person name="Wingfield M.J."/>
            <person name="Xiong C."/>
            <person name="Yue Q."/>
            <person name="Zhang X."/>
        </authorList>
    </citation>
    <scope>NUCLEOTIDE SEQUENCE [LARGE SCALE GENOMIC DNA]</scope>
    <source>
        <strain evidence="15 16">BP 5553</strain>
    </source>
</reference>
<evidence type="ECO:0000256" key="13">
    <source>
        <dbReference type="SAM" id="MobiDB-lite"/>
    </source>
</evidence>
<feature type="domain" description="C3H1-type" evidence="14">
    <location>
        <begin position="346"/>
        <end position="373"/>
    </location>
</feature>
<evidence type="ECO:0000256" key="2">
    <source>
        <dbReference type="ARBA" id="ARBA00008907"/>
    </source>
</evidence>
<evidence type="ECO:0000256" key="12">
    <source>
        <dbReference type="RuleBase" id="RU369008"/>
    </source>
</evidence>
<feature type="zinc finger region" description="C3H1-type" evidence="11">
    <location>
        <begin position="257"/>
        <end position="284"/>
    </location>
</feature>
<feature type="zinc finger region" description="C3H1-type" evidence="11">
    <location>
        <begin position="289"/>
        <end position="316"/>
    </location>
</feature>
<comment type="function">
    <text evidence="10 12">Component of the cleavage factor I (CF I) involved in pre-mRNA 3'-end processing.</text>
</comment>
<dbReference type="EMBL" id="NPIC01000009">
    <property type="protein sequence ID" value="RDL33278.1"/>
    <property type="molecule type" value="Genomic_DNA"/>
</dbReference>
<feature type="compositionally biased region" description="Gly residues" evidence="13">
    <location>
        <begin position="439"/>
        <end position="465"/>
    </location>
</feature>
<keyword evidence="5 12" id="KW-0677">Repeat</keyword>
<dbReference type="GO" id="GO:0003723">
    <property type="term" value="F:RNA binding"/>
    <property type="evidence" value="ECO:0007669"/>
    <property type="project" value="UniProtKB-UniRule"/>
</dbReference>
<dbReference type="GO" id="GO:0031124">
    <property type="term" value="P:mRNA 3'-end processing"/>
    <property type="evidence" value="ECO:0007669"/>
    <property type="project" value="UniProtKB-UniRule"/>
</dbReference>
<dbReference type="InterPro" id="IPR036855">
    <property type="entry name" value="Znf_CCCH_sf"/>
</dbReference>
<dbReference type="InterPro" id="IPR045348">
    <property type="entry name" value="CPSF4/Yth1"/>
</dbReference>
<feature type="region of interest" description="Disordered" evidence="13">
    <location>
        <begin position="402"/>
        <end position="477"/>
    </location>
</feature>
<evidence type="ECO:0000256" key="11">
    <source>
        <dbReference type="PROSITE-ProRule" id="PRU00723"/>
    </source>
</evidence>
<dbReference type="GO" id="GO:0005634">
    <property type="term" value="C:nucleus"/>
    <property type="evidence" value="ECO:0007669"/>
    <property type="project" value="UniProtKB-SubCell"/>
</dbReference>
<feature type="domain" description="C3H1-type" evidence="14">
    <location>
        <begin position="317"/>
        <end position="345"/>
    </location>
</feature>
<dbReference type="PANTHER" id="PTHR23102:SF24">
    <property type="entry name" value="CLEAVAGE AND POLYADENYLATION SPECIFICITY FACTOR SUBUNIT 4"/>
    <property type="match status" value="1"/>
</dbReference>
<dbReference type="GO" id="GO:0008270">
    <property type="term" value="F:zinc ion binding"/>
    <property type="evidence" value="ECO:0007669"/>
    <property type="project" value="UniProtKB-KW"/>
</dbReference>
<feature type="compositionally biased region" description="Basic and acidic residues" evidence="13">
    <location>
        <begin position="147"/>
        <end position="156"/>
    </location>
</feature>
<dbReference type="Pfam" id="PF00642">
    <property type="entry name" value="zf-CCCH"/>
    <property type="match status" value="2"/>
</dbReference>
<dbReference type="Pfam" id="PF14608">
    <property type="entry name" value="zf-CCCH_2"/>
    <property type="match status" value="2"/>
</dbReference>
<feature type="zinc finger region" description="C3H1-type" evidence="11">
    <location>
        <begin position="346"/>
        <end position="373"/>
    </location>
</feature>
<proteinExistence type="inferred from homology"/>
<keyword evidence="8 12" id="KW-0694">RNA-binding</keyword>
<evidence type="ECO:0000256" key="4">
    <source>
        <dbReference type="ARBA" id="ARBA00022723"/>
    </source>
</evidence>
<evidence type="ECO:0000256" key="8">
    <source>
        <dbReference type="ARBA" id="ARBA00022884"/>
    </source>
</evidence>
<comment type="subcellular location">
    <subcellularLocation>
        <location evidence="1 12">Nucleus</location>
    </subcellularLocation>
</comment>
<organism evidence="15 16">
    <name type="scientific">Venustampulla echinocandica</name>
    <dbReference type="NCBI Taxonomy" id="2656787"/>
    <lineage>
        <taxon>Eukaryota</taxon>
        <taxon>Fungi</taxon>
        <taxon>Dikarya</taxon>
        <taxon>Ascomycota</taxon>
        <taxon>Pezizomycotina</taxon>
        <taxon>Leotiomycetes</taxon>
        <taxon>Helotiales</taxon>
        <taxon>Pleuroascaceae</taxon>
        <taxon>Venustampulla</taxon>
    </lineage>
</organism>
<keyword evidence="3 12" id="KW-0507">mRNA processing</keyword>
<dbReference type="Gene3D" id="4.10.1000.10">
    <property type="entry name" value="Zinc finger, CCCH-type"/>
    <property type="match status" value="2"/>
</dbReference>
<evidence type="ECO:0000256" key="6">
    <source>
        <dbReference type="ARBA" id="ARBA00022771"/>
    </source>
</evidence>
<dbReference type="STRING" id="2656787.A0A370TF12"/>
<evidence type="ECO:0000256" key="1">
    <source>
        <dbReference type="ARBA" id="ARBA00004123"/>
    </source>
</evidence>
<evidence type="ECO:0000313" key="15">
    <source>
        <dbReference type="EMBL" id="RDL33278.1"/>
    </source>
</evidence>
<dbReference type="AlphaFoldDB" id="A0A370TF12"/>
<feature type="compositionally biased region" description="Basic and acidic residues" evidence="13">
    <location>
        <begin position="417"/>
        <end position="438"/>
    </location>
</feature>
<evidence type="ECO:0000256" key="9">
    <source>
        <dbReference type="ARBA" id="ARBA00023242"/>
    </source>
</evidence>
<evidence type="ECO:0000256" key="3">
    <source>
        <dbReference type="ARBA" id="ARBA00022664"/>
    </source>
</evidence>
<feature type="domain" description="C3H1-type" evidence="14">
    <location>
        <begin position="289"/>
        <end position="316"/>
    </location>
</feature>
<dbReference type="PROSITE" id="PS50103">
    <property type="entry name" value="ZF_C3H1"/>
    <property type="match status" value="5"/>
</dbReference>
<dbReference type="OrthoDB" id="1914176at2759"/>
<sequence length="477" mass="52743">MGRNGQDVIVGIKDRAWGGFNCQPDPGNGSDGDTGPGDHSNDGTVYAINGTVEQTWQFALCTSTPSSPKSSACAAGPAEKPLAHLVGTFTASQLHWDWHWQCHCHTVDTGGLQPGRPQMHRAQAKAKNESQFRDEVLRAVRGTLQGSRERRPEYQVRQESAAWPSADATHEVASPAPHLRIIALDQSREAQAGAITEPSYYEVSARTSTAILLVMAATLSQGPGATELSSQILEHKAPEYTFAFTPFLFQTYRHGLSPNRPTCKAYLQGHCPLGSACPDKHTSANSNSNFNNLVCKHWLRGLCKKGESCEFLHEYNLRKMPECNFFVRNGYCSNGDECLYLHIDPSSKLPPCPHYDKGFCPLGPNCSKKHIRKIICEFYLAGFCPDGKNCKKAHPRWPTDLAKPTVRVERDPEEIAEEQRLLRENAQREEEREREKFGGGEGGGRGRGRWHQGGYGGGRPRGGQGDQRRQRGGRGQH</sequence>
<name>A0A370TF12_9HELO</name>
<comment type="similarity">
    <text evidence="2 12">Belongs to the CPSF4/YTH1 family.</text>
</comment>
<evidence type="ECO:0000256" key="5">
    <source>
        <dbReference type="ARBA" id="ARBA00022737"/>
    </source>
</evidence>
<protein>
    <recommendedName>
        <fullName evidence="12">mRNA 3'-end-processing protein</fullName>
    </recommendedName>
</protein>
<dbReference type="RefSeq" id="XP_031866771.1">
    <property type="nucleotide sequence ID" value="XM_032017340.1"/>
</dbReference>
<comment type="caution">
    <text evidence="15">The sequence shown here is derived from an EMBL/GenBank/DDBJ whole genome shotgun (WGS) entry which is preliminary data.</text>
</comment>
<accession>A0A370TF12</accession>
<feature type="zinc finger region" description="C3H1-type" evidence="11">
    <location>
        <begin position="317"/>
        <end position="345"/>
    </location>
</feature>
<keyword evidence="16" id="KW-1185">Reference proteome</keyword>
<feature type="region of interest" description="Disordered" evidence="13">
    <location>
        <begin position="147"/>
        <end position="168"/>
    </location>
</feature>
<dbReference type="PANTHER" id="PTHR23102">
    <property type="entry name" value="CLEAVAGE AND POLYADENYLATION SPECIFICITY FACTOR SUBUNIT 4-RELATED"/>
    <property type="match status" value="1"/>
</dbReference>
<dbReference type="FunFam" id="4.10.1000.10:FF:000012">
    <property type="entry name" value="cleavage and polyadenylation specificity factor subunit 4"/>
    <property type="match status" value="1"/>
</dbReference>
<keyword evidence="9 12" id="KW-0539">Nucleus</keyword>
<dbReference type="Proteomes" id="UP000254866">
    <property type="component" value="Unassembled WGS sequence"/>
</dbReference>
<evidence type="ECO:0000256" key="10">
    <source>
        <dbReference type="ARBA" id="ARBA00024826"/>
    </source>
</evidence>
<dbReference type="InterPro" id="IPR000571">
    <property type="entry name" value="Znf_CCCH"/>
</dbReference>
<feature type="domain" description="C3H1-type" evidence="14">
    <location>
        <begin position="375"/>
        <end position="397"/>
    </location>
</feature>
<gene>
    <name evidence="15" type="ORF">BP5553_08717</name>
</gene>
<dbReference type="SUPFAM" id="SSF90229">
    <property type="entry name" value="CCCH zinc finger"/>
    <property type="match status" value="3"/>
</dbReference>
<feature type="zinc finger region" description="C3H1-type" evidence="11">
    <location>
        <begin position="375"/>
        <end position="397"/>
    </location>
</feature>
<keyword evidence="6 11" id="KW-0863">Zinc-finger</keyword>
<evidence type="ECO:0000256" key="7">
    <source>
        <dbReference type="ARBA" id="ARBA00022833"/>
    </source>
</evidence>
<feature type="domain" description="C3H1-type" evidence="14">
    <location>
        <begin position="257"/>
        <end position="284"/>
    </location>
</feature>